<comment type="caution">
    <text evidence="4">The sequence shown here is derived from an EMBL/GenBank/DDBJ whole genome shotgun (WGS) entry which is preliminary data.</text>
</comment>
<dbReference type="InterPro" id="IPR028098">
    <property type="entry name" value="Glyco_trans_4-like_N"/>
</dbReference>
<evidence type="ECO:0000313" key="5">
    <source>
        <dbReference type="Proteomes" id="UP000177376"/>
    </source>
</evidence>
<evidence type="ECO:0000256" key="1">
    <source>
        <dbReference type="ARBA" id="ARBA00022679"/>
    </source>
</evidence>
<dbReference type="GO" id="GO:0009103">
    <property type="term" value="P:lipopolysaccharide biosynthetic process"/>
    <property type="evidence" value="ECO:0007669"/>
    <property type="project" value="TreeGrafter"/>
</dbReference>
<evidence type="ECO:0008006" key="6">
    <source>
        <dbReference type="Google" id="ProtNLM"/>
    </source>
</evidence>
<gene>
    <name evidence="4" type="ORF">A3A02_02095</name>
</gene>
<dbReference type="PANTHER" id="PTHR46401">
    <property type="entry name" value="GLYCOSYLTRANSFERASE WBBK-RELATED"/>
    <property type="match status" value="1"/>
</dbReference>
<dbReference type="SUPFAM" id="SSF53756">
    <property type="entry name" value="UDP-Glycosyltransferase/glycogen phosphorylase"/>
    <property type="match status" value="1"/>
</dbReference>
<dbReference type="AlphaFoldDB" id="A0A1G1YJC3"/>
<evidence type="ECO:0000259" key="2">
    <source>
        <dbReference type="Pfam" id="PF00534"/>
    </source>
</evidence>
<organism evidence="4 5">
    <name type="scientific">Candidatus Buchananbacteria bacterium RIFCSPLOWO2_01_FULL_39_33</name>
    <dbReference type="NCBI Taxonomy" id="1797543"/>
    <lineage>
        <taxon>Bacteria</taxon>
        <taxon>Candidatus Buchananiibacteriota</taxon>
    </lineage>
</organism>
<feature type="domain" description="Glycosyltransferase subfamily 4-like N-terminal" evidence="3">
    <location>
        <begin position="17"/>
        <end position="182"/>
    </location>
</feature>
<dbReference type="CDD" id="cd03809">
    <property type="entry name" value="GT4_MtfB-like"/>
    <property type="match status" value="1"/>
</dbReference>
<keyword evidence="1" id="KW-0808">Transferase</keyword>
<dbReference type="Pfam" id="PF00534">
    <property type="entry name" value="Glycos_transf_1"/>
    <property type="match status" value="1"/>
</dbReference>
<reference evidence="4 5" key="1">
    <citation type="journal article" date="2016" name="Nat. Commun.">
        <title>Thousands of microbial genomes shed light on interconnected biogeochemical processes in an aquifer system.</title>
        <authorList>
            <person name="Anantharaman K."/>
            <person name="Brown C.T."/>
            <person name="Hug L.A."/>
            <person name="Sharon I."/>
            <person name="Castelle C.J."/>
            <person name="Probst A.J."/>
            <person name="Thomas B.C."/>
            <person name="Singh A."/>
            <person name="Wilkins M.J."/>
            <person name="Karaoz U."/>
            <person name="Brodie E.L."/>
            <person name="Williams K.H."/>
            <person name="Hubbard S.S."/>
            <person name="Banfield J.F."/>
        </authorList>
    </citation>
    <scope>NUCLEOTIDE SEQUENCE [LARGE SCALE GENOMIC DNA]</scope>
</reference>
<evidence type="ECO:0000313" key="4">
    <source>
        <dbReference type="EMBL" id="OGY51577.1"/>
    </source>
</evidence>
<proteinExistence type="predicted"/>
<dbReference type="InterPro" id="IPR001296">
    <property type="entry name" value="Glyco_trans_1"/>
</dbReference>
<feature type="domain" description="Glycosyl transferase family 1" evidence="2">
    <location>
        <begin position="200"/>
        <end position="356"/>
    </location>
</feature>
<sequence>MTIGLDASRANRPNKTGVEWYSYYLIQELKKITPDDIDVILYTNGKLTGGLENCPKNFTEKKLSWPCLPAGRRQYLWTQIRLWWELIIKPPDVLFVPAHTIPFLPIRKKTKVYVTVHDVGFKRYPKLYKKIQFYYHELTMKRLRNRADKIITISDFSKQEIIDLYRVKPAKIVVIPLGYDQDSYNDKVLADQNILNKYNITQPYLLYLGRLERKKNIGNMIKALAYIKVAKSELKLVLAGNSGNEYENIKKIIIDNKLEKEVLLPGYIAEADLPAVIKMAEIFLFPTLYEGFGLPILQALAIGTPVVTSDLKPHKEVAGGAAALADPKNPVSIAQQINKILKDREFATELKNQGLKRASEFSWAKTAATTLLIITR</sequence>
<protein>
    <recommendedName>
        <fullName evidence="6">Glycosyl transferase family 1</fullName>
    </recommendedName>
</protein>
<dbReference type="Proteomes" id="UP000177376">
    <property type="component" value="Unassembled WGS sequence"/>
</dbReference>
<accession>A0A1G1YJC3</accession>
<evidence type="ECO:0000259" key="3">
    <source>
        <dbReference type="Pfam" id="PF13439"/>
    </source>
</evidence>
<dbReference type="EMBL" id="MHIM01000034">
    <property type="protein sequence ID" value="OGY51577.1"/>
    <property type="molecule type" value="Genomic_DNA"/>
</dbReference>
<name>A0A1G1YJC3_9BACT</name>
<dbReference type="PANTHER" id="PTHR46401:SF2">
    <property type="entry name" value="GLYCOSYLTRANSFERASE WBBK-RELATED"/>
    <property type="match status" value="1"/>
</dbReference>
<dbReference type="Gene3D" id="3.40.50.2000">
    <property type="entry name" value="Glycogen Phosphorylase B"/>
    <property type="match status" value="2"/>
</dbReference>
<dbReference type="GO" id="GO:0016757">
    <property type="term" value="F:glycosyltransferase activity"/>
    <property type="evidence" value="ECO:0007669"/>
    <property type="project" value="InterPro"/>
</dbReference>
<dbReference type="Pfam" id="PF13439">
    <property type="entry name" value="Glyco_transf_4"/>
    <property type="match status" value="1"/>
</dbReference>